<keyword evidence="6 10" id="KW-1133">Transmembrane helix</keyword>
<evidence type="ECO:0000313" key="12">
    <source>
        <dbReference type="EMBL" id="KAK7276898.1"/>
    </source>
</evidence>
<keyword evidence="13" id="KW-1185">Reference proteome</keyword>
<comment type="subcellular location">
    <subcellularLocation>
        <location evidence="1">Membrane</location>
        <topology evidence="1">Multi-pass membrane protein</topology>
    </subcellularLocation>
</comment>
<keyword evidence="4" id="KW-0808">Transferase</keyword>
<feature type="transmembrane region" description="Helical" evidence="10">
    <location>
        <begin position="26"/>
        <end position="50"/>
    </location>
</feature>
<gene>
    <name evidence="12" type="ORF">RIF29_18046</name>
</gene>
<evidence type="ECO:0000256" key="10">
    <source>
        <dbReference type="SAM" id="Phobius"/>
    </source>
</evidence>
<organism evidence="12 13">
    <name type="scientific">Crotalaria pallida</name>
    <name type="common">Smooth rattlebox</name>
    <name type="synonym">Crotalaria striata</name>
    <dbReference type="NCBI Taxonomy" id="3830"/>
    <lineage>
        <taxon>Eukaryota</taxon>
        <taxon>Viridiplantae</taxon>
        <taxon>Streptophyta</taxon>
        <taxon>Embryophyta</taxon>
        <taxon>Tracheophyta</taxon>
        <taxon>Spermatophyta</taxon>
        <taxon>Magnoliopsida</taxon>
        <taxon>eudicotyledons</taxon>
        <taxon>Gunneridae</taxon>
        <taxon>Pentapetalae</taxon>
        <taxon>rosids</taxon>
        <taxon>fabids</taxon>
        <taxon>Fabales</taxon>
        <taxon>Fabaceae</taxon>
        <taxon>Papilionoideae</taxon>
        <taxon>50 kb inversion clade</taxon>
        <taxon>genistoids sensu lato</taxon>
        <taxon>core genistoids</taxon>
        <taxon>Crotalarieae</taxon>
        <taxon>Crotalaria</taxon>
    </lineage>
</organism>
<evidence type="ECO:0000256" key="1">
    <source>
        <dbReference type="ARBA" id="ARBA00004141"/>
    </source>
</evidence>
<dbReference type="GO" id="GO:0016020">
    <property type="term" value="C:membrane"/>
    <property type="evidence" value="ECO:0007669"/>
    <property type="project" value="UniProtKB-SubCell"/>
</dbReference>
<evidence type="ECO:0000256" key="4">
    <source>
        <dbReference type="ARBA" id="ARBA00022679"/>
    </source>
</evidence>
<dbReference type="Proteomes" id="UP001372338">
    <property type="component" value="Unassembled WGS sequence"/>
</dbReference>
<feature type="transmembrane region" description="Helical" evidence="10">
    <location>
        <begin position="56"/>
        <end position="76"/>
    </location>
</feature>
<dbReference type="InterPro" id="IPR044851">
    <property type="entry name" value="Wax_synthase"/>
</dbReference>
<dbReference type="InterPro" id="IPR032805">
    <property type="entry name" value="Wax_synthase_dom"/>
</dbReference>
<accession>A0AAN9FQ70</accession>
<evidence type="ECO:0000256" key="5">
    <source>
        <dbReference type="ARBA" id="ARBA00022692"/>
    </source>
</evidence>
<dbReference type="AlphaFoldDB" id="A0AAN9FQ70"/>
<dbReference type="PANTHER" id="PTHR31595:SF57">
    <property type="entry name" value="OS04G0481900 PROTEIN"/>
    <property type="match status" value="1"/>
</dbReference>
<name>A0AAN9FQ70_CROPI</name>
<sequence>MVTNLLRHTIYIPVKTVSKSMLGPQWASLFGVMASFLISGLMHELLFYYITRVTPTWEVTCFFVIHGLCVVVEYGLMKGLGPMLSLHWAVAGPITTAFLMSTSTWLFFPPLLLNGADERLINEFNNLVDCIVRIL</sequence>
<keyword evidence="9" id="KW-0012">Acyltransferase</keyword>
<evidence type="ECO:0000256" key="8">
    <source>
        <dbReference type="ARBA" id="ARBA00023136"/>
    </source>
</evidence>
<protein>
    <recommendedName>
        <fullName evidence="11">Wax synthase domain-containing protein</fullName>
    </recommendedName>
</protein>
<dbReference type="PANTHER" id="PTHR31595">
    <property type="entry name" value="LONG-CHAIN-ALCOHOL O-FATTY-ACYLTRANSFERASE 3-RELATED"/>
    <property type="match status" value="1"/>
</dbReference>
<keyword evidence="8 10" id="KW-0472">Membrane</keyword>
<dbReference type="EMBL" id="JAYWIO010000003">
    <property type="protein sequence ID" value="KAK7276898.1"/>
    <property type="molecule type" value="Genomic_DNA"/>
</dbReference>
<comment type="pathway">
    <text evidence="2">Secondary metabolite biosynthesis.</text>
</comment>
<feature type="domain" description="Wax synthase" evidence="11">
    <location>
        <begin position="3"/>
        <end position="64"/>
    </location>
</feature>
<keyword evidence="5 10" id="KW-0812">Transmembrane</keyword>
<feature type="transmembrane region" description="Helical" evidence="10">
    <location>
        <begin position="88"/>
        <end position="108"/>
    </location>
</feature>
<dbReference type="GO" id="GO:0008374">
    <property type="term" value="F:O-acyltransferase activity"/>
    <property type="evidence" value="ECO:0007669"/>
    <property type="project" value="InterPro"/>
</dbReference>
<proteinExistence type="inferred from homology"/>
<keyword evidence="7" id="KW-0443">Lipid metabolism</keyword>
<evidence type="ECO:0000256" key="2">
    <source>
        <dbReference type="ARBA" id="ARBA00005179"/>
    </source>
</evidence>
<evidence type="ECO:0000256" key="7">
    <source>
        <dbReference type="ARBA" id="ARBA00023098"/>
    </source>
</evidence>
<reference evidence="12 13" key="1">
    <citation type="submission" date="2024-01" db="EMBL/GenBank/DDBJ databases">
        <title>The genomes of 5 underutilized Papilionoideae crops provide insights into root nodulation and disease resistanc.</title>
        <authorList>
            <person name="Yuan L."/>
        </authorList>
    </citation>
    <scope>NUCLEOTIDE SEQUENCE [LARGE SCALE GENOMIC DNA]</scope>
    <source>
        <strain evidence="12">ZHUSHIDOU_FW_LH</strain>
        <tissue evidence="12">Leaf</tissue>
    </source>
</reference>
<comment type="caution">
    <text evidence="12">The sequence shown here is derived from an EMBL/GenBank/DDBJ whole genome shotgun (WGS) entry which is preliminary data.</text>
</comment>
<dbReference type="Pfam" id="PF13813">
    <property type="entry name" value="MBOAT_2"/>
    <property type="match status" value="1"/>
</dbReference>
<evidence type="ECO:0000259" key="11">
    <source>
        <dbReference type="Pfam" id="PF13813"/>
    </source>
</evidence>
<evidence type="ECO:0000256" key="3">
    <source>
        <dbReference type="ARBA" id="ARBA00007282"/>
    </source>
</evidence>
<dbReference type="GO" id="GO:0006629">
    <property type="term" value="P:lipid metabolic process"/>
    <property type="evidence" value="ECO:0007669"/>
    <property type="project" value="UniProtKB-KW"/>
</dbReference>
<evidence type="ECO:0000256" key="9">
    <source>
        <dbReference type="ARBA" id="ARBA00023315"/>
    </source>
</evidence>
<evidence type="ECO:0000256" key="6">
    <source>
        <dbReference type="ARBA" id="ARBA00022989"/>
    </source>
</evidence>
<comment type="similarity">
    <text evidence="3">Belongs to the wax synthase family.</text>
</comment>
<evidence type="ECO:0000313" key="13">
    <source>
        <dbReference type="Proteomes" id="UP001372338"/>
    </source>
</evidence>